<dbReference type="AlphaFoldDB" id="A0A6I9WCY6"/>
<proteinExistence type="predicted"/>
<dbReference type="Proteomes" id="UP000504615">
    <property type="component" value="Unplaced"/>
</dbReference>
<keyword evidence="1" id="KW-1185">Reference proteome</keyword>
<sequence>MLKLALLTAAIYAHIRELFIKMDYTEKSDDNDLIKCLKQEAARWACILGESRCLSNAVSKLTWHIDNPTENKLLPWWKEWTFCNGLMGSNSTQLWQSVWNILKESSDNKFLTFLSRSPCVIYNLAQLEDIRRKIIIRI</sequence>
<dbReference type="OrthoDB" id="7535542at2759"/>
<dbReference type="Gene3D" id="1.25.50.20">
    <property type="match status" value="1"/>
</dbReference>
<evidence type="ECO:0000313" key="1">
    <source>
        <dbReference type="Proteomes" id="UP000504615"/>
    </source>
</evidence>
<gene>
    <name evidence="2" type="primary">LOC105422095</name>
</gene>
<reference evidence="2" key="1">
    <citation type="submission" date="2025-08" db="UniProtKB">
        <authorList>
            <consortium name="RefSeq"/>
        </authorList>
    </citation>
    <scope>IDENTIFICATION</scope>
</reference>
<protein>
    <submittedName>
        <fullName evidence="2">Uncharacterized protein LOC105422095 isoform X1</fullName>
    </submittedName>
</protein>
<dbReference type="KEGG" id="pbar:105422095"/>
<accession>A0A6I9WCY6</accession>
<evidence type="ECO:0000313" key="2">
    <source>
        <dbReference type="RefSeq" id="XP_011629650.1"/>
    </source>
</evidence>
<name>A0A6I9WCY6_9HYME</name>
<dbReference type="RefSeq" id="XP_011629650.1">
    <property type="nucleotide sequence ID" value="XM_011631348.1"/>
</dbReference>
<organism evidence="1 2">
    <name type="scientific">Pogonomyrmex barbatus</name>
    <name type="common">red harvester ant</name>
    <dbReference type="NCBI Taxonomy" id="144034"/>
    <lineage>
        <taxon>Eukaryota</taxon>
        <taxon>Metazoa</taxon>
        <taxon>Ecdysozoa</taxon>
        <taxon>Arthropoda</taxon>
        <taxon>Hexapoda</taxon>
        <taxon>Insecta</taxon>
        <taxon>Pterygota</taxon>
        <taxon>Neoptera</taxon>
        <taxon>Endopterygota</taxon>
        <taxon>Hymenoptera</taxon>
        <taxon>Apocrita</taxon>
        <taxon>Aculeata</taxon>
        <taxon>Formicoidea</taxon>
        <taxon>Formicidae</taxon>
        <taxon>Myrmicinae</taxon>
        <taxon>Pogonomyrmex</taxon>
    </lineage>
</organism>
<dbReference type="GeneID" id="105422095"/>